<sequence length="304" mass="35778">MRVKEKYINLFTDFGFKKLFGNEPNKDLLIDFLNELLKKETGQIIDLTYLPLEQLGQNINNRKAIFDIYCENEHGEKFIVELQKAKQNYFKDRSIYYSTFPIQQQAEKGEWSFKLKAIYTIGILDFIFDEDKQDEEVFHHEVQLFDKNTQKVFYDKLTYIYLEMPKFTKTEAELETHFDKWLYIIRNLEKLTNRPPKLQERIFSKLFEQAEIAGYTDQEYAEYEESLKVYRDLKNVIDTAFDEGKAEGKAEGLTEGIEKGKAEGKVEGLMEGIRLTARQLKQEGIPLEVIAKVTGLSLEELHQL</sequence>
<evidence type="ECO:0000313" key="2">
    <source>
        <dbReference type="Proteomes" id="UP000234271"/>
    </source>
</evidence>
<name>A0A2N9YAH4_9GAMM</name>
<evidence type="ECO:0000313" key="1">
    <source>
        <dbReference type="EMBL" id="AUI67460.1"/>
    </source>
</evidence>
<keyword evidence="2" id="KW-1185">Reference proteome</keyword>
<dbReference type="EMBL" id="CP018889">
    <property type="protein sequence ID" value="AUI67460.1"/>
    <property type="molecule type" value="Genomic_DNA"/>
</dbReference>
<dbReference type="PANTHER" id="PTHR41317:SF1">
    <property type="entry name" value="PD-(D_E)XK NUCLEASE FAMILY TRANSPOSASE"/>
    <property type="match status" value="1"/>
</dbReference>
<dbReference type="AlphaFoldDB" id="A0A2N9YAH4"/>
<organism evidence="1 2">
    <name type="scientific">Beggiatoa leptomitoformis</name>
    <dbReference type="NCBI Taxonomy" id="288004"/>
    <lineage>
        <taxon>Bacteria</taxon>
        <taxon>Pseudomonadati</taxon>
        <taxon>Pseudomonadota</taxon>
        <taxon>Gammaproteobacteria</taxon>
        <taxon>Thiotrichales</taxon>
        <taxon>Thiotrichaceae</taxon>
        <taxon>Beggiatoa</taxon>
    </lineage>
</organism>
<dbReference type="NCBIfam" id="TIGR01784">
    <property type="entry name" value="T_den_put_tspse"/>
    <property type="match status" value="1"/>
</dbReference>
<proteinExistence type="predicted"/>
<dbReference type="OrthoDB" id="9812287at2"/>
<dbReference type="STRING" id="288004.AL038_04715"/>
<dbReference type="InterPro" id="IPR010106">
    <property type="entry name" value="RpnA"/>
</dbReference>
<dbReference type="PANTHER" id="PTHR41317">
    <property type="entry name" value="PD-(D_E)XK NUCLEASE FAMILY TRANSPOSASE"/>
    <property type="match status" value="1"/>
</dbReference>
<protein>
    <submittedName>
        <fullName evidence="1">Rpn family recombination-promoting nuclease/putative transposase</fullName>
    </submittedName>
</protein>
<dbReference type="RefSeq" id="WP_062149735.1">
    <property type="nucleotide sequence ID" value="NZ_CP012373.2"/>
</dbReference>
<dbReference type="KEGG" id="blep:AL038_04715"/>
<reference evidence="2" key="1">
    <citation type="submission" date="2016-12" db="EMBL/GenBank/DDBJ databases">
        <title>Complete Genome Sequence of Beggiatoa leptomitiformis D-401.</title>
        <authorList>
            <person name="Fomenkov A."/>
            <person name="Vincze T."/>
            <person name="Grabovich M."/>
            <person name="Anton B.P."/>
            <person name="Dubinina G."/>
            <person name="Orlova M."/>
            <person name="Belousova E."/>
            <person name="Roberts R.J."/>
        </authorList>
    </citation>
    <scope>NUCLEOTIDE SEQUENCE [LARGE SCALE GENOMIC DNA]</scope>
    <source>
        <strain evidence="2">D-401</strain>
    </source>
</reference>
<gene>
    <name evidence="1" type="ORF">BLE401_01285</name>
</gene>
<accession>A0A2N9YAH4</accession>
<dbReference type="Pfam" id="PF12784">
    <property type="entry name" value="PDDEXK_2"/>
    <property type="match status" value="1"/>
</dbReference>
<dbReference type="Proteomes" id="UP000234271">
    <property type="component" value="Chromosome"/>
</dbReference>